<dbReference type="Ensembl" id="ENSCCRT00020082730.1">
    <property type="protein sequence ID" value="ENSCCRP00020075437.1"/>
    <property type="gene ID" value="ENSCCRG00020035159.1"/>
</dbReference>
<dbReference type="Proteomes" id="UP000694701">
    <property type="component" value="Unplaced"/>
</dbReference>
<name>A0A8C2I6U0_CYPCA</name>
<accession>A0A8C2I6U0</accession>
<dbReference type="AlphaFoldDB" id="A0A8C2I6U0"/>
<protein>
    <submittedName>
        <fullName evidence="1">Uncharacterized protein</fullName>
    </submittedName>
</protein>
<proteinExistence type="predicted"/>
<organism evidence="1 2">
    <name type="scientific">Cyprinus carpio</name>
    <name type="common">Common carp</name>
    <dbReference type="NCBI Taxonomy" id="7962"/>
    <lineage>
        <taxon>Eukaryota</taxon>
        <taxon>Metazoa</taxon>
        <taxon>Chordata</taxon>
        <taxon>Craniata</taxon>
        <taxon>Vertebrata</taxon>
        <taxon>Euteleostomi</taxon>
        <taxon>Actinopterygii</taxon>
        <taxon>Neopterygii</taxon>
        <taxon>Teleostei</taxon>
        <taxon>Ostariophysi</taxon>
        <taxon>Cypriniformes</taxon>
        <taxon>Cyprinidae</taxon>
        <taxon>Cyprininae</taxon>
        <taxon>Cyprinus</taxon>
    </lineage>
</organism>
<reference evidence="1" key="1">
    <citation type="submission" date="2025-08" db="UniProtKB">
        <authorList>
            <consortium name="Ensembl"/>
        </authorList>
    </citation>
    <scope>IDENTIFICATION</scope>
</reference>
<evidence type="ECO:0000313" key="2">
    <source>
        <dbReference type="Proteomes" id="UP000694701"/>
    </source>
</evidence>
<evidence type="ECO:0000313" key="1">
    <source>
        <dbReference type="Ensembl" id="ENSCCRP00020075437.1"/>
    </source>
</evidence>
<sequence length="45" mass="5421">WGRCVLRVFRDLHKTRRHVFKDDDRALTAYFPSCENVLLCSIHVF</sequence>